<comment type="caution">
    <text evidence="6">The sequence shown here is derived from an EMBL/GenBank/DDBJ whole genome shotgun (WGS) entry which is preliminary data.</text>
</comment>
<accession>A0A0J9X6N3</accession>
<dbReference type="Pfam" id="PF12859">
    <property type="entry name" value="ANAPC1"/>
    <property type="match status" value="1"/>
</dbReference>
<proteinExistence type="inferred from homology"/>
<dbReference type="FunFam" id="1.25.10.10:FF:000435">
    <property type="entry name" value="Ubiquitin ligase subunit"/>
    <property type="match status" value="1"/>
</dbReference>
<dbReference type="GO" id="GO:0005680">
    <property type="term" value="C:anaphase-promoting complex"/>
    <property type="evidence" value="ECO:0007669"/>
    <property type="project" value="InterPro"/>
</dbReference>
<organism evidence="6 7">
    <name type="scientific">Geotrichum candidum</name>
    <name type="common">Oospora lactis</name>
    <name type="synonym">Dipodascus geotrichum</name>
    <dbReference type="NCBI Taxonomy" id="1173061"/>
    <lineage>
        <taxon>Eukaryota</taxon>
        <taxon>Fungi</taxon>
        <taxon>Dikarya</taxon>
        <taxon>Ascomycota</taxon>
        <taxon>Saccharomycotina</taxon>
        <taxon>Dipodascomycetes</taxon>
        <taxon>Dipodascales</taxon>
        <taxon>Dipodascaceae</taxon>
        <taxon>Geotrichum</taxon>
    </lineage>
</organism>
<dbReference type="PANTHER" id="PTHR12827:SF3">
    <property type="entry name" value="ANAPHASE-PROMOTING COMPLEX SUBUNIT 1"/>
    <property type="match status" value="1"/>
</dbReference>
<dbReference type="GO" id="GO:0051301">
    <property type="term" value="P:cell division"/>
    <property type="evidence" value="ECO:0007669"/>
    <property type="project" value="UniProtKB-KW"/>
</dbReference>
<evidence type="ECO:0000313" key="7">
    <source>
        <dbReference type="Proteomes" id="UP000242525"/>
    </source>
</evidence>
<dbReference type="GO" id="GO:0031145">
    <property type="term" value="P:anaphase-promoting complex-dependent catabolic process"/>
    <property type="evidence" value="ECO:0007669"/>
    <property type="project" value="TreeGrafter"/>
</dbReference>
<evidence type="ECO:0000259" key="5">
    <source>
        <dbReference type="Pfam" id="PF12859"/>
    </source>
</evidence>
<sequence length="1502" mass="169074">MPGPMLLRSFGETLEIKDSCVNWINNGILVRKFTFPEGTVIDAAVFASFRPPPQRTAALHGTRPVKEEAIVIVTSQCAHVYYLSGSTFLVNFPCPILKVLGCDRGLILSRDMNMTPYDEALETANLAKFLILSDPLLEFSAMISSSKTFISHTEEIVYFGDFTGAKDLCVTFDTETSNLRVYNISQLTQSSPLLSGQVAVKGREFARRKSSRKSSSMFSPHEVDSTLEASLFISRLDNNFLPNKDTLTPETVVTSPMSNYNNLQNINKEVLLSFVRGFVLNTTLESININLFSRGLTSCLLVTNKDQTYATFLTFEKSLRKGLHRFKRTEKIEGISTSFTEVGFSDHKRTVIIMLTESSSIYFYDPFLALRSNIIEFPTDHQKLIKLVKHSDTTYLITEGGLYSSEITLNPQHELVTRCFKMLEVILEDHQFIAFTFIWSSIHFTESCSDWDAFVLTLIILFIAPFIKSNPYHPMNRTPHLYVSSERYKSYLTALPRIGSYAEGLYNYSSNFHEHIIYILFLVKEDARLDVSRTADFLLVEELLLHLVPWSDISLNWDTLNNLNDSKRPPSIMSIGVVWKQVPDIFYAISESLKNSSNPFSLFNKMRLSISNGVTILPRLYKTIALFEIIQSKGIEIVEQISRLEITRGFANIYPEGIKYCVLEILQCNKTSAKPSFDLKSLSLLERDDLIQMITPVSIRAPFNVSVKETPRDIKQILNGLTDSDHLLAWDGQSEIDRIQISKLIFSEDRRFYEASILLQSSKPQLITLVPSPQWSEMDLLQRQKDLYQMMVIRICAISLGRAALYFSARKPLITEKYPIPKLNFTVQLKPSNITMTLQKQTISEESLNWGYFHNGVSSGLSVSKDVNYLNGSWITFNKPANLTSQHAGFLLGLGLNGHLKNIEEWHIYNYLGPKHTHTSIALLIGMAASNLGTMDTKITRVLSVHIVALLPPGSSDLNISTLVQTAGIVAMGLLYAGSQHRRMTETFLGEIEGRSLTGADALNNEGYKLASGIALGFINLGKGNELQGLVDIMVVERLLGIATKSKDVQTSSVLDVGVPGAIIALLLMFIKTSNIDIARKLAPPQTAQFYDYIRPDFLQIRTLATHLIMWDDVGDTEEWLTDNIPEILKEGTSKNRLSSDQLPYFYVIAGLCMTIGLRHASTGNLRARDTLLTYFDLVTSLHDTHVVSHDQRLTKAALGQIQSSMALSLAIIMAGTGDLETLRRIRMLCLLKNKDTPYGTFMAAQMALGILFLGGGQYGFDRNPLDIAVLVISLYPIFPFTVTENFTHLQPLRYFWALAAKPRCLVTKDIETGNPTQAKVSIRLKNQDKVIVKTTPFLLPELSEIAEIAACDKNYYNLKLDLTHDTAANRLFMRTKTLVLTKVEKNALSKLSFISKSLDSKSDYDYYQFLKILQTIDLEDVSEIKFSGTCTRALDTTKDDLILAAQSIANSPKYTDDLWNLKVIFLFNDKIKDLELSTLLPTGKVEELKTLLWRWKMAHIS</sequence>
<dbReference type="InterPro" id="IPR049255">
    <property type="entry name" value="Apc1_N"/>
</dbReference>
<evidence type="ECO:0000256" key="3">
    <source>
        <dbReference type="ARBA" id="ARBA00022776"/>
    </source>
</evidence>
<dbReference type="InterPro" id="IPR024990">
    <property type="entry name" value="Apc1"/>
</dbReference>
<evidence type="ECO:0000256" key="4">
    <source>
        <dbReference type="ARBA" id="ARBA00023306"/>
    </source>
</evidence>
<evidence type="ECO:0000256" key="2">
    <source>
        <dbReference type="ARBA" id="ARBA00022618"/>
    </source>
</evidence>
<keyword evidence="7" id="KW-1185">Reference proteome</keyword>
<keyword evidence="2" id="KW-0132">Cell division</keyword>
<dbReference type="PANTHER" id="PTHR12827">
    <property type="entry name" value="MEIOTIC CHECKPOINT REGULATOR TSG24 FAMILY MEMBER"/>
    <property type="match status" value="1"/>
</dbReference>
<dbReference type="OrthoDB" id="26401at2759"/>
<keyword evidence="4" id="KW-0131">Cell cycle</keyword>
<comment type="similarity">
    <text evidence="1">Belongs to the APC1 family.</text>
</comment>
<dbReference type="Gene3D" id="1.25.10.10">
    <property type="entry name" value="Leucine-rich Repeat Variant"/>
    <property type="match status" value="2"/>
</dbReference>
<feature type="domain" description="Anaphase-promoting complex subunit 1 N-terminal" evidence="5">
    <location>
        <begin position="14"/>
        <end position="113"/>
    </location>
</feature>
<protein>
    <submittedName>
        <fullName evidence="6">Similar to Saccharomyces cerevisiae YNL172W APC1 Largest subunit of the Anaphase-Promoting Complex/Cyclosome (APC/C)</fullName>
    </submittedName>
</protein>
<dbReference type="Proteomes" id="UP000242525">
    <property type="component" value="Unassembled WGS sequence"/>
</dbReference>
<gene>
    <name evidence="6" type="ORF">BN980_GECA04s00131g</name>
</gene>
<reference evidence="6" key="1">
    <citation type="submission" date="2014-03" db="EMBL/GenBank/DDBJ databases">
        <authorList>
            <person name="Casaregola S."/>
        </authorList>
    </citation>
    <scope>NUCLEOTIDE SEQUENCE [LARGE SCALE GENOMIC DNA]</scope>
    <source>
        <strain evidence="6">CLIB 918</strain>
    </source>
</reference>
<dbReference type="STRING" id="1173061.A0A0J9X6N3"/>
<evidence type="ECO:0000256" key="1">
    <source>
        <dbReference type="ARBA" id="ARBA00010547"/>
    </source>
</evidence>
<dbReference type="InterPro" id="IPR011989">
    <property type="entry name" value="ARM-like"/>
</dbReference>
<dbReference type="GO" id="GO:0007091">
    <property type="term" value="P:metaphase/anaphase transition of mitotic cell cycle"/>
    <property type="evidence" value="ECO:0007669"/>
    <property type="project" value="TreeGrafter"/>
</dbReference>
<name>A0A0J9X6N3_GEOCN</name>
<keyword evidence="3" id="KW-0498">Mitosis</keyword>
<evidence type="ECO:0000313" key="6">
    <source>
        <dbReference type="EMBL" id="CDO52825.1"/>
    </source>
</evidence>
<dbReference type="GO" id="GO:0070979">
    <property type="term" value="P:protein K11-linked ubiquitination"/>
    <property type="evidence" value="ECO:0007669"/>
    <property type="project" value="TreeGrafter"/>
</dbReference>
<dbReference type="GO" id="GO:0060090">
    <property type="term" value="F:molecular adaptor activity"/>
    <property type="evidence" value="ECO:0007669"/>
    <property type="project" value="TreeGrafter"/>
</dbReference>
<dbReference type="EMBL" id="CCBN010000004">
    <property type="protein sequence ID" value="CDO52825.1"/>
    <property type="molecule type" value="Genomic_DNA"/>
</dbReference>